<keyword evidence="3" id="KW-1185">Reference proteome</keyword>
<feature type="compositionally biased region" description="Low complexity" evidence="1">
    <location>
        <begin position="394"/>
        <end position="419"/>
    </location>
</feature>
<evidence type="ECO:0000256" key="1">
    <source>
        <dbReference type="SAM" id="MobiDB-lite"/>
    </source>
</evidence>
<dbReference type="EMBL" id="CAQQ02155650">
    <property type="status" value="NOT_ANNOTATED_CDS"/>
    <property type="molecule type" value="Genomic_DNA"/>
</dbReference>
<dbReference type="Proteomes" id="UP000015102">
    <property type="component" value="Unassembled WGS sequence"/>
</dbReference>
<dbReference type="STRING" id="36166.T1GHR2"/>
<protein>
    <submittedName>
        <fullName evidence="2">Uncharacterized protein</fullName>
    </submittedName>
</protein>
<evidence type="ECO:0000313" key="3">
    <source>
        <dbReference type="Proteomes" id="UP000015102"/>
    </source>
</evidence>
<evidence type="ECO:0000313" key="2">
    <source>
        <dbReference type="EnsemblMetazoa" id="MESCA002970-PA"/>
    </source>
</evidence>
<feature type="compositionally biased region" description="Low complexity" evidence="1">
    <location>
        <begin position="328"/>
        <end position="337"/>
    </location>
</feature>
<feature type="region of interest" description="Disordered" evidence="1">
    <location>
        <begin position="274"/>
        <end position="337"/>
    </location>
</feature>
<name>T1GHR2_MEGSC</name>
<accession>T1GHR2</accession>
<dbReference type="HOGENOM" id="CLU_453152_0_0_1"/>
<dbReference type="EMBL" id="CAQQ02155651">
    <property type="status" value="NOT_ANNOTATED_CDS"/>
    <property type="molecule type" value="Genomic_DNA"/>
</dbReference>
<dbReference type="EMBL" id="CAQQ02155648">
    <property type="status" value="NOT_ANNOTATED_CDS"/>
    <property type="molecule type" value="Genomic_DNA"/>
</dbReference>
<dbReference type="EMBL" id="CAQQ02155649">
    <property type="status" value="NOT_ANNOTATED_CDS"/>
    <property type="molecule type" value="Genomic_DNA"/>
</dbReference>
<feature type="region of interest" description="Disordered" evidence="1">
    <location>
        <begin position="536"/>
        <end position="603"/>
    </location>
</feature>
<dbReference type="AlphaFoldDB" id="T1GHR2"/>
<reference evidence="3" key="1">
    <citation type="submission" date="2013-02" db="EMBL/GenBank/DDBJ databases">
        <authorList>
            <person name="Hughes D."/>
        </authorList>
    </citation>
    <scope>NUCLEOTIDE SEQUENCE</scope>
    <source>
        <strain>Durham</strain>
        <strain evidence="3">NC isolate 2 -- Noor lab</strain>
    </source>
</reference>
<sequence length="603" mass="65160">MCKKNLEGQSFYNKGGQLRENVPLAFIDASPSPTPRPTTETPQFETEQHIEQQRQLISSTNAKSVPIIVEDRSGPVTMTFQSLDSHLQQEDHSRIRSLTPCSQINKPAPIIPFYQAPEKLLFEECDPTKSQLFDRRSVSPYSNRAKSPAPGPPPNPLNSIRAPRLKSPVREGFGGFVANIPRPQAGSIMTGQSAQGQLISNYQASNISGSQSFVNKPEIIQQGTIGDMSYERRENESRMAEEKRAQMESKTTTQVGNAQIQRHRKAADLTKFPQHQFQTDAKFPTKSLLPSYDEPKQPAYVVPTATPNKVAGQQPGYLAQSQNPYAPSSGYSASSIQQQQKQCSSLMSSSSLNATNSLTNSSAFANTNVSAPSIKPPFGGSIGGGQPIYKPPDSQQLQQRQSSISSTNQNINISSDINSGGAGSNKGGAISARSAPKRGYGILNKAGSMQLTNKPAEAAPIQKSTADFLRTLGRAPKQTVQNEQMNEAGKVISDMLAARLAKNAPKDGPPQEMFKVSKFVPQTTYDIPNPIVAQNASSTFNIPKPSSYVTPTPGNNIPKPPAPPQSTYQASGNIPKAPTPPQSTYQSNVTIPKPPTPPQSTYQ</sequence>
<organism evidence="2 3">
    <name type="scientific">Megaselia scalaris</name>
    <name type="common">Humpbacked fly</name>
    <name type="synonym">Phora scalaris</name>
    <dbReference type="NCBI Taxonomy" id="36166"/>
    <lineage>
        <taxon>Eukaryota</taxon>
        <taxon>Metazoa</taxon>
        <taxon>Ecdysozoa</taxon>
        <taxon>Arthropoda</taxon>
        <taxon>Hexapoda</taxon>
        <taxon>Insecta</taxon>
        <taxon>Pterygota</taxon>
        <taxon>Neoptera</taxon>
        <taxon>Endopterygota</taxon>
        <taxon>Diptera</taxon>
        <taxon>Brachycera</taxon>
        <taxon>Muscomorpha</taxon>
        <taxon>Platypezoidea</taxon>
        <taxon>Phoridae</taxon>
        <taxon>Megaseliini</taxon>
        <taxon>Megaselia</taxon>
    </lineage>
</organism>
<dbReference type="EMBL" id="CAQQ02155647">
    <property type="status" value="NOT_ANNOTATED_CDS"/>
    <property type="molecule type" value="Genomic_DNA"/>
</dbReference>
<feature type="region of interest" description="Disordered" evidence="1">
    <location>
        <begin position="133"/>
        <end position="161"/>
    </location>
</feature>
<dbReference type="EnsemblMetazoa" id="MESCA002970-RA">
    <property type="protein sequence ID" value="MESCA002970-PA"/>
    <property type="gene ID" value="MESCA002970"/>
</dbReference>
<reference evidence="2" key="2">
    <citation type="submission" date="2015-06" db="UniProtKB">
        <authorList>
            <consortium name="EnsemblMetazoa"/>
        </authorList>
    </citation>
    <scope>IDENTIFICATION</scope>
</reference>
<feature type="compositionally biased region" description="Pro residues" evidence="1">
    <location>
        <begin position="592"/>
        <end position="603"/>
    </location>
</feature>
<proteinExistence type="predicted"/>
<feature type="region of interest" description="Disordered" evidence="1">
    <location>
        <begin position="375"/>
        <end position="434"/>
    </location>
</feature>